<dbReference type="PRINTS" id="PR00096">
    <property type="entry name" value="GATASE"/>
</dbReference>
<evidence type="ECO:0000256" key="16">
    <source>
        <dbReference type="ARBA" id="ARBA00023235"/>
    </source>
</evidence>
<keyword evidence="15" id="KW-0057">Aromatic amino acid biosynthesis</keyword>
<dbReference type="InterPro" id="IPR029062">
    <property type="entry name" value="Class_I_gatase-like"/>
</dbReference>
<gene>
    <name evidence="23" type="primary">TRP3_5</name>
    <name evidence="23" type="ORF">K7432_015076</name>
</gene>
<evidence type="ECO:0000256" key="17">
    <source>
        <dbReference type="ARBA" id="ARBA00023239"/>
    </source>
</evidence>
<dbReference type="Proteomes" id="UP001479436">
    <property type="component" value="Unassembled WGS sequence"/>
</dbReference>
<dbReference type="InterPro" id="IPR013798">
    <property type="entry name" value="Indole-3-glycerol_P_synth_dom"/>
</dbReference>
<dbReference type="NCBIfam" id="NF001377">
    <property type="entry name" value="PRK00278.2-4"/>
    <property type="match status" value="1"/>
</dbReference>
<dbReference type="PIRSF" id="PIRSF001382">
    <property type="entry name" value="TrpG-trpC-trpF"/>
    <property type="match status" value="1"/>
</dbReference>
<dbReference type="InterPro" id="IPR011060">
    <property type="entry name" value="RibuloseP-bd_barrel"/>
</dbReference>
<evidence type="ECO:0000256" key="7">
    <source>
        <dbReference type="ARBA" id="ARBA00012266"/>
    </source>
</evidence>
<dbReference type="InterPro" id="IPR017926">
    <property type="entry name" value="GATASE"/>
</dbReference>
<dbReference type="PANTHER" id="PTHR22854">
    <property type="entry name" value="TRYPTOPHAN BIOSYNTHESIS PROTEIN"/>
    <property type="match status" value="1"/>
</dbReference>
<dbReference type="InterPro" id="IPR006221">
    <property type="entry name" value="TrpG/PapA_dom"/>
</dbReference>
<reference evidence="23 24" key="1">
    <citation type="submission" date="2023-04" db="EMBL/GenBank/DDBJ databases">
        <title>Genome of Basidiobolus ranarum AG-B5.</title>
        <authorList>
            <person name="Stajich J.E."/>
            <person name="Carter-House D."/>
            <person name="Gryganskyi A."/>
        </authorList>
    </citation>
    <scope>NUCLEOTIDE SEQUENCE [LARGE SCALE GENOMIC DNA]</scope>
    <source>
        <strain evidence="23 24">AG-B5</strain>
    </source>
</reference>
<dbReference type="InterPro" id="IPR013785">
    <property type="entry name" value="Aldolase_TIM"/>
</dbReference>
<dbReference type="InterPro" id="IPR001240">
    <property type="entry name" value="PRAI_dom"/>
</dbReference>
<dbReference type="CDD" id="cd01743">
    <property type="entry name" value="GATase1_Anthranilate_Synthase"/>
    <property type="match status" value="1"/>
</dbReference>
<dbReference type="PANTHER" id="PTHR22854:SF2">
    <property type="entry name" value="INDOLE-3-GLYCEROL-PHOSPHATE SYNTHASE"/>
    <property type="match status" value="1"/>
</dbReference>
<dbReference type="EC" id="4.1.3.27" evidence="7"/>
<dbReference type="Pfam" id="PF00218">
    <property type="entry name" value="IGPS"/>
    <property type="match status" value="1"/>
</dbReference>
<dbReference type="Gene3D" id="3.20.20.70">
    <property type="entry name" value="Aldolase class I"/>
    <property type="match status" value="2"/>
</dbReference>
<dbReference type="CDD" id="cd00405">
    <property type="entry name" value="PRAI"/>
    <property type="match status" value="1"/>
</dbReference>
<keyword evidence="14" id="KW-0315">Glutamine amidotransferase</keyword>
<evidence type="ECO:0000256" key="18">
    <source>
        <dbReference type="ARBA" id="ARBA00023268"/>
    </source>
</evidence>
<evidence type="ECO:0000256" key="11">
    <source>
        <dbReference type="ARBA" id="ARBA00022605"/>
    </source>
</evidence>
<evidence type="ECO:0000256" key="6">
    <source>
        <dbReference type="ARBA" id="ARBA00004873"/>
    </source>
</evidence>
<evidence type="ECO:0000256" key="19">
    <source>
        <dbReference type="ARBA" id="ARBA00047683"/>
    </source>
</evidence>
<evidence type="ECO:0000313" key="24">
    <source>
        <dbReference type="Proteomes" id="UP001479436"/>
    </source>
</evidence>
<dbReference type="EC" id="4.1.1.48" evidence="8"/>
<keyword evidence="16" id="KW-0413">Isomerase</keyword>
<dbReference type="Gene3D" id="3.40.50.880">
    <property type="match status" value="1"/>
</dbReference>
<comment type="pathway">
    <text evidence="6">Amino-acid biosynthesis; L-tryptophan biosynthesis; L-tryptophan from chorismate: step 1/5.</text>
</comment>
<protein>
    <recommendedName>
        <fullName evidence="10">Multifunctional tryptophan biosynthesis protein</fullName>
        <ecNumber evidence="8">4.1.1.48</ecNumber>
        <ecNumber evidence="7">4.1.3.27</ecNumber>
        <ecNumber evidence="9">5.3.1.24</ecNumber>
    </recommendedName>
</protein>
<keyword evidence="18" id="KW-0511">Multifunctional enzyme</keyword>
<dbReference type="SUPFAM" id="SSF51366">
    <property type="entry name" value="Ribulose-phoshate binding barrel"/>
    <property type="match status" value="2"/>
</dbReference>
<accession>A0ABR2VNL8</accession>
<dbReference type="InterPro" id="IPR045186">
    <property type="entry name" value="Indole-3-glycerol_P_synth"/>
</dbReference>
<evidence type="ECO:0000259" key="22">
    <source>
        <dbReference type="Pfam" id="PF00697"/>
    </source>
</evidence>
<dbReference type="Pfam" id="PF00697">
    <property type="entry name" value="PRAI"/>
    <property type="match status" value="1"/>
</dbReference>
<feature type="domain" description="Indole-3-glycerol phosphate synthase" evidence="21">
    <location>
        <begin position="225"/>
        <end position="487"/>
    </location>
</feature>
<dbReference type="EMBL" id="JASJQH010008789">
    <property type="protein sequence ID" value="KAK9686670.1"/>
    <property type="molecule type" value="Genomic_DNA"/>
</dbReference>
<evidence type="ECO:0000313" key="23">
    <source>
        <dbReference type="EMBL" id="KAK9686670.1"/>
    </source>
</evidence>
<comment type="pathway">
    <text evidence="4">Amino-acid biosynthesis; L-tryptophan biosynthesis; L-tryptophan from chorismate: step 3/5.</text>
</comment>
<comment type="pathway">
    <text evidence="5">Amino-acid biosynthesis; L-tryptophan biosynthesis; L-tryptophan from chorismate: step 4/5.</text>
</comment>
<comment type="caution">
    <text evidence="23">The sequence shown here is derived from an EMBL/GenBank/DDBJ whole genome shotgun (WGS) entry which is preliminary data.</text>
</comment>
<evidence type="ECO:0000256" key="1">
    <source>
        <dbReference type="ARBA" id="ARBA00001164"/>
    </source>
</evidence>
<dbReference type="PROSITE" id="PS00614">
    <property type="entry name" value="IGPS"/>
    <property type="match status" value="1"/>
</dbReference>
<evidence type="ECO:0000256" key="15">
    <source>
        <dbReference type="ARBA" id="ARBA00023141"/>
    </source>
</evidence>
<dbReference type="InterPro" id="IPR016302">
    <property type="entry name" value="Anthranilate_synth_II"/>
</dbReference>
<keyword evidence="12" id="KW-0210">Decarboxylase</keyword>
<dbReference type="Pfam" id="PF00117">
    <property type="entry name" value="GATase"/>
    <property type="match status" value="1"/>
</dbReference>
<sequence>MTTVLIDNYDSFTWNVYQYLCAAGADVVVFRNDKTTVEHVASLNPKNLVISPGPGHPSEDVGISKDVIRHFAGKIPILGVCLGQQCMFEIYGGKVVFAGEIVHGKTSEVTHDGKGLYHGVPQGIAVTRYHSLAGDSVVIPDDLVVTSRTESGVIMGVRHKEYCVEGVQYHPESILSEHGATLIKNFLNCRGGTWKENPELEFISGSTESVPKANGINGGKSQTILEKIHQQRILDVAEAKATPGRSEAQLQRIYDLGIAPPQIDLVARLRQSSGKPAVMAEIKRASPSKGDINVDAIAAEQALIYAEGGASVISVLTEPKWFKGSLQDLRQARESISKLPNRPAILRKDFIIDQYQILEARLEGADTILLIVAMLEDDQIQSLMKYSRSLGMEPLVEVNNTDEMKKALAFGAKVIGVNNRNLHTFDVDMENTSNLAKLVTRDVILAALSGITGPEDVAKYTEHGVGAVLVGEALMKSQDKKKFIRNLIQSENTKFTQPSAPLVKICGVRTVDAAVAAATAGADFIGLIFAQSPRQVSLQDASEIVAAVREVSFQTPNSDIAEQSGEIKEWFRFHADNVVNGPKPLIVGVFQNQSVEYITSVVQQVKLDLVQLHGEESVEIAKFLPVRAIKAFHIDDSTNNFNELRKPGYNAFTLLDAKVGAKQQGGNGVAFDWKIAERFLNDSETFEGIPFPILLAGGLTPENVQQAVNQVHPWAVDVSSGVETNGVKDLQKIREFIKYAKSE</sequence>
<evidence type="ECO:0000256" key="12">
    <source>
        <dbReference type="ARBA" id="ARBA00022793"/>
    </source>
</evidence>
<evidence type="ECO:0000256" key="10">
    <source>
        <dbReference type="ARBA" id="ARBA00018819"/>
    </source>
</evidence>
<dbReference type="EC" id="5.3.1.24" evidence="9"/>
<evidence type="ECO:0000256" key="9">
    <source>
        <dbReference type="ARBA" id="ARBA00012572"/>
    </source>
</evidence>
<evidence type="ECO:0000256" key="14">
    <source>
        <dbReference type="ARBA" id="ARBA00022962"/>
    </source>
</evidence>
<evidence type="ECO:0000259" key="20">
    <source>
        <dbReference type="Pfam" id="PF00117"/>
    </source>
</evidence>
<dbReference type="PROSITE" id="PS51273">
    <property type="entry name" value="GATASE_TYPE_1"/>
    <property type="match status" value="1"/>
</dbReference>
<dbReference type="HAMAP" id="MF_00134_B">
    <property type="entry name" value="IGPS_B"/>
    <property type="match status" value="1"/>
</dbReference>
<dbReference type="InterPro" id="IPR001468">
    <property type="entry name" value="Indole-3-GlycerolPSynthase_CS"/>
</dbReference>
<comment type="catalytic activity">
    <reaction evidence="1">
        <text>N-(5-phospho-beta-D-ribosyl)anthranilate = 1-(2-carboxyphenylamino)-1-deoxy-D-ribulose 5-phosphate</text>
        <dbReference type="Rhea" id="RHEA:21540"/>
        <dbReference type="ChEBI" id="CHEBI:18277"/>
        <dbReference type="ChEBI" id="CHEBI:58613"/>
        <dbReference type="EC" id="5.3.1.24"/>
    </reaction>
</comment>
<dbReference type="HAMAP" id="MF_00135">
    <property type="entry name" value="PRAI"/>
    <property type="match status" value="1"/>
</dbReference>
<keyword evidence="24" id="KW-1185">Reference proteome</keyword>
<evidence type="ECO:0000256" key="4">
    <source>
        <dbReference type="ARBA" id="ARBA00004664"/>
    </source>
</evidence>
<evidence type="ECO:0000256" key="5">
    <source>
        <dbReference type="ARBA" id="ARBA00004696"/>
    </source>
</evidence>
<evidence type="ECO:0000256" key="8">
    <source>
        <dbReference type="ARBA" id="ARBA00012362"/>
    </source>
</evidence>
<proteinExistence type="inferred from homology"/>
<dbReference type="PRINTS" id="PR00097">
    <property type="entry name" value="ANTSNTHASEII"/>
</dbReference>
<dbReference type="NCBIfam" id="TIGR00566">
    <property type="entry name" value="trpG_papA"/>
    <property type="match status" value="1"/>
</dbReference>
<organism evidence="23 24">
    <name type="scientific">Basidiobolus ranarum</name>
    <dbReference type="NCBI Taxonomy" id="34480"/>
    <lineage>
        <taxon>Eukaryota</taxon>
        <taxon>Fungi</taxon>
        <taxon>Fungi incertae sedis</taxon>
        <taxon>Zoopagomycota</taxon>
        <taxon>Entomophthoromycotina</taxon>
        <taxon>Basidiobolomycetes</taxon>
        <taxon>Basidiobolales</taxon>
        <taxon>Basidiobolaceae</taxon>
        <taxon>Basidiobolus</taxon>
    </lineage>
</organism>
<name>A0ABR2VNL8_9FUNG</name>
<keyword evidence="17" id="KW-0456">Lyase</keyword>
<comment type="catalytic activity">
    <reaction evidence="2">
        <text>1-(2-carboxyphenylamino)-1-deoxy-D-ribulose 5-phosphate + H(+) = (1S,2R)-1-C-(indol-3-yl)glycerol 3-phosphate + CO2 + H2O</text>
        <dbReference type="Rhea" id="RHEA:23476"/>
        <dbReference type="ChEBI" id="CHEBI:15377"/>
        <dbReference type="ChEBI" id="CHEBI:15378"/>
        <dbReference type="ChEBI" id="CHEBI:16526"/>
        <dbReference type="ChEBI" id="CHEBI:58613"/>
        <dbReference type="ChEBI" id="CHEBI:58866"/>
        <dbReference type="EC" id="4.1.1.48"/>
    </reaction>
</comment>
<comment type="function">
    <text evidence="3">Trifunctional enzyme bearing the Gln amidotransferase (GATase) domain of anthranilate synthase, indole-glycerolphosphate synthase, and phosphoribosylanthranilate isomerase activities.</text>
</comment>
<dbReference type="CDD" id="cd00331">
    <property type="entry name" value="IGPS"/>
    <property type="match status" value="1"/>
</dbReference>
<dbReference type="SUPFAM" id="SSF52317">
    <property type="entry name" value="Class I glutamine amidotransferase-like"/>
    <property type="match status" value="1"/>
</dbReference>
<feature type="domain" description="N-(5'phosphoribosyl) anthranilate isomerase (PRAI)" evidence="22">
    <location>
        <begin position="568"/>
        <end position="738"/>
    </location>
</feature>
<evidence type="ECO:0000256" key="2">
    <source>
        <dbReference type="ARBA" id="ARBA00001633"/>
    </source>
</evidence>
<comment type="catalytic activity">
    <reaction evidence="19">
        <text>chorismate + L-glutamine = anthranilate + pyruvate + L-glutamate + H(+)</text>
        <dbReference type="Rhea" id="RHEA:21732"/>
        <dbReference type="ChEBI" id="CHEBI:15361"/>
        <dbReference type="ChEBI" id="CHEBI:15378"/>
        <dbReference type="ChEBI" id="CHEBI:16567"/>
        <dbReference type="ChEBI" id="CHEBI:29748"/>
        <dbReference type="ChEBI" id="CHEBI:29985"/>
        <dbReference type="ChEBI" id="CHEBI:58359"/>
        <dbReference type="EC" id="4.1.3.27"/>
    </reaction>
</comment>
<keyword evidence="13" id="KW-0822">Tryptophan biosynthesis</keyword>
<evidence type="ECO:0000256" key="13">
    <source>
        <dbReference type="ARBA" id="ARBA00022822"/>
    </source>
</evidence>
<evidence type="ECO:0000259" key="21">
    <source>
        <dbReference type="Pfam" id="PF00218"/>
    </source>
</evidence>
<keyword evidence="11" id="KW-0028">Amino-acid biosynthesis</keyword>
<evidence type="ECO:0000256" key="3">
    <source>
        <dbReference type="ARBA" id="ARBA00003272"/>
    </source>
</evidence>
<feature type="domain" description="Glutamine amidotransferase" evidence="20">
    <location>
        <begin position="4"/>
        <end position="187"/>
    </location>
</feature>